<evidence type="ECO:0000256" key="1">
    <source>
        <dbReference type="ARBA" id="ARBA00004377"/>
    </source>
</evidence>
<gene>
    <name evidence="10" type="ORF">JCM17844_02430</name>
</gene>
<dbReference type="GO" id="GO:0015628">
    <property type="term" value="P:protein secretion by the type II secretion system"/>
    <property type="evidence" value="ECO:0007669"/>
    <property type="project" value="InterPro"/>
</dbReference>
<evidence type="ECO:0000256" key="7">
    <source>
        <dbReference type="ARBA" id="ARBA00022989"/>
    </source>
</evidence>
<dbReference type="RefSeq" id="WP_210431099.1">
    <property type="nucleotide sequence ID" value="NZ_BKCL01000001.1"/>
</dbReference>
<dbReference type="Proteomes" id="UP000322084">
    <property type="component" value="Unassembled WGS sequence"/>
</dbReference>
<evidence type="ECO:0000256" key="4">
    <source>
        <dbReference type="ARBA" id="ARBA00022481"/>
    </source>
</evidence>
<dbReference type="PROSITE" id="PS00409">
    <property type="entry name" value="PROKAR_NTER_METHYL"/>
    <property type="match status" value="1"/>
</dbReference>
<evidence type="ECO:0000256" key="9">
    <source>
        <dbReference type="SAM" id="Phobius"/>
    </source>
</evidence>
<dbReference type="PANTHER" id="PTHR38779:SF2">
    <property type="entry name" value="TYPE II SECRETION SYSTEM PROTEIN I-RELATED"/>
    <property type="match status" value="1"/>
</dbReference>
<dbReference type="Pfam" id="PF07963">
    <property type="entry name" value="N_methyl"/>
    <property type="match status" value="1"/>
</dbReference>
<keyword evidence="3" id="KW-1003">Cell membrane</keyword>
<dbReference type="AlphaFoldDB" id="A0A5A7ML73"/>
<evidence type="ECO:0008006" key="12">
    <source>
        <dbReference type="Google" id="ProtNLM"/>
    </source>
</evidence>
<evidence type="ECO:0000313" key="11">
    <source>
        <dbReference type="Proteomes" id="UP000322084"/>
    </source>
</evidence>
<dbReference type="GO" id="GO:0005886">
    <property type="term" value="C:plasma membrane"/>
    <property type="evidence" value="ECO:0007669"/>
    <property type="project" value="UniProtKB-SubCell"/>
</dbReference>
<evidence type="ECO:0000256" key="2">
    <source>
        <dbReference type="ARBA" id="ARBA00008358"/>
    </source>
</evidence>
<dbReference type="GO" id="GO:0015627">
    <property type="term" value="C:type II protein secretion system complex"/>
    <property type="evidence" value="ECO:0007669"/>
    <property type="project" value="InterPro"/>
</dbReference>
<accession>A0A5A7ML73</accession>
<feature type="transmembrane region" description="Helical" evidence="9">
    <location>
        <begin position="24"/>
        <end position="45"/>
    </location>
</feature>
<comment type="caution">
    <text evidence="10">The sequence shown here is derived from an EMBL/GenBank/DDBJ whole genome shotgun (WGS) entry which is preliminary data.</text>
</comment>
<evidence type="ECO:0000256" key="8">
    <source>
        <dbReference type="ARBA" id="ARBA00023136"/>
    </source>
</evidence>
<evidence type="ECO:0000256" key="5">
    <source>
        <dbReference type="ARBA" id="ARBA00022519"/>
    </source>
</evidence>
<sequence>MRPERRSISRNGKGFHKPARSAEAGFTLIEVLVAFTIATIMLVALMQGMGRGLRSIDAASQQQMLVDHAQNHLQAVGVTIPLAPGVYQGEEPDHRWRIELSQDTDSLETGDIAGGQLQLLKITIEVFGADETEFSLISFRLGEVSQ</sequence>
<dbReference type="PANTHER" id="PTHR38779">
    <property type="entry name" value="TYPE II SECRETION SYSTEM PROTEIN I-RELATED"/>
    <property type="match status" value="1"/>
</dbReference>
<dbReference type="EMBL" id="BKCL01000001">
    <property type="protein sequence ID" value="GEQ96606.1"/>
    <property type="molecule type" value="Genomic_DNA"/>
</dbReference>
<reference evidence="10 11" key="1">
    <citation type="submission" date="2019-09" db="EMBL/GenBank/DDBJ databases">
        <title>NBRP : Genome information of microbial organism related human and environment.</title>
        <authorList>
            <person name="Hattori M."/>
            <person name="Oshima K."/>
            <person name="Inaba H."/>
            <person name="Suda W."/>
            <person name="Sakamoto M."/>
            <person name="Iino T."/>
            <person name="Kitahara M."/>
            <person name="Oshida Y."/>
            <person name="Iida T."/>
            <person name="Kudo T."/>
            <person name="Itoh T."/>
            <person name="Ohkuma M."/>
        </authorList>
    </citation>
    <scope>NUCLEOTIDE SEQUENCE [LARGE SCALE GENOMIC DNA]</scope>
    <source>
        <strain evidence="10 11">Hi-2</strain>
    </source>
</reference>
<keyword evidence="6 9" id="KW-0812">Transmembrane</keyword>
<keyword evidence="5" id="KW-0997">Cell inner membrane</keyword>
<keyword evidence="4" id="KW-0488">Methylation</keyword>
<evidence type="ECO:0000256" key="6">
    <source>
        <dbReference type="ARBA" id="ARBA00022692"/>
    </source>
</evidence>
<organism evidence="10 11">
    <name type="scientific">Iodidimonas gelatinilytica</name>
    <dbReference type="NCBI Taxonomy" id="1236966"/>
    <lineage>
        <taxon>Bacteria</taxon>
        <taxon>Pseudomonadati</taxon>
        <taxon>Pseudomonadota</taxon>
        <taxon>Alphaproteobacteria</taxon>
        <taxon>Iodidimonadales</taxon>
        <taxon>Iodidimonadaceae</taxon>
        <taxon>Iodidimonas</taxon>
    </lineage>
</organism>
<protein>
    <recommendedName>
        <fullName evidence="12">Type II secretion system protein GspI</fullName>
    </recommendedName>
</protein>
<comment type="subcellular location">
    <subcellularLocation>
        <location evidence="1">Cell inner membrane</location>
        <topology evidence="1">Single-pass membrane protein</topology>
    </subcellularLocation>
</comment>
<name>A0A5A7ML73_9PROT</name>
<evidence type="ECO:0000313" key="10">
    <source>
        <dbReference type="EMBL" id="GEQ96606.1"/>
    </source>
</evidence>
<evidence type="ECO:0000256" key="3">
    <source>
        <dbReference type="ARBA" id="ARBA00022475"/>
    </source>
</evidence>
<keyword evidence="7 9" id="KW-1133">Transmembrane helix</keyword>
<dbReference type="InterPro" id="IPR012902">
    <property type="entry name" value="N_methyl_site"/>
</dbReference>
<dbReference type="InterPro" id="IPR010052">
    <property type="entry name" value="T2SS_protein-GspI"/>
</dbReference>
<proteinExistence type="inferred from homology"/>
<comment type="similarity">
    <text evidence="2">Belongs to the GSP I family.</text>
</comment>
<keyword evidence="8 9" id="KW-0472">Membrane</keyword>